<evidence type="ECO:0000256" key="1">
    <source>
        <dbReference type="SAM" id="MobiDB-lite"/>
    </source>
</evidence>
<name>A0A2P5CTH8_TREOI</name>
<accession>A0A2P5CTH8</accession>
<dbReference type="AlphaFoldDB" id="A0A2P5CTH8"/>
<feature type="region of interest" description="Disordered" evidence="1">
    <location>
        <begin position="376"/>
        <end position="398"/>
    </location>
</feature>
<dbReference type="PANTHER" id="PTHR33737:SF23">
    <property type="entry name" value="DUF3741 DOMAIN-CONTAINING PROTEIN"/>
    <property type="match status" value="1"/>
</dbReference>
<dbReference type="EMBL" id="JXTC01000329">
    <property type="protein sequence ID" value="PON64337.1"/>
    <property type="molecule type" value="Genomic_DNA"/>
</dbReference>
<reference evidence="3" key="1">
    <citation type="submission" date="2016-06" db="EMBL/GenBank/DDBJ databases">
        <title>Parallel loss of symbiosis genes in relatives of nitrogen-fixing non-legume Parasponia.</title>
        <authorList>
            <person name="Van Velzen R."/>
            <person name="Holmer R."/>
            <person name="Bu F."/>
            <person name="Rutten L."/>
            <person name="Van Zeijl A."/>
            <person name="Liu W."/>
            <person name="Santuari L."/>
            <person name="Cao Q."/>
            <person name="Sharma T."/>
            <person name="Shen D."/>
            <person name="Roswanjaya Y."/>
            <person name="Wardhani T."/>
            <person name="Kalhor M.S."/>
            <person name="Jansen J."/>
            <person name="Van den Hoogen J."/>
            <person name="Gungor B."/>
            <person name="Hartog M."/>
            <person name="Hontelez J."/>
            <person name="Verver J."/>
            <person name="Yang W.-C."/>
            <person name="Schijlen E."/>
            <person name="Repin R."/>
            <person name="Schilthuizen M."/>
            <person name="Schranz E."/>
            <person name="Heidstra R."/>
            <person name="Miyata K."/>
            <person name="Fedorova E."/>
            <person name="Kohlen W."/>
            <person name="Bisseling T."/>
            <person name="Smit S."/>
            <person name="Geurts R."/>
        </authorList>
    </citation>
    <scope>NUCLEOTIDE SEQUENCE [LARGE SCALE GENOMIC DNA]</scope>
    <source>
        <strain evidence="3">cv. RG33-2</strain>
    </source>
</reference>
<keyword evidence="3" id="KW-1185">Reference proteome</keyword>
<comment type="caution">
    <text evidence="2">The sequence shown here is derived from an EMBL/GenBank/DDBJ whole genome shotgun (WGS) entry which is preliminary data.</text>
</comment>
<dbReference type="InterPro" id="IPR045882">
    <property type="entry name" value="GPT1/2"/>
</dbReference>
<dbReference type="Proteomes" id="UP000237000">
    <property type="component" value="Unassembled WGS sequence"/>
</dbReference>
<evidence type="ECO:0000313" key="2">
    <source>
        <dbReference type="EMBL" id="PON64337.1"/>
    </source>
</evidence>
<dbReference type="PANTHER" id="PTHR33737">
    <property type="entry name" value="OS05G0121800 PROTEIN"/>
    <property type="match status" value="1"/>
</dbReference>
<dbReference type="OrthoDB" id="1931260at2759"/>
<proteinExistence type="predicted"/>
<protein>
    <submittedName>
        <fullName evidence="2">Uncharacterized protein</fullName>
    </submittedName>
</protein>
<sequence length="673" mass="72635">MKKEFAISRKRFPGTSLLSCFRVELNFKTFADDRKKLDGSSRLFGAKSLDMKSLQPEPKHNVRSSLAWDSAFFTSPGVLEPEELFPGVNSRFTDILFGHEEEMLLPSGSLEPEVTSRVDKCDLRKSLAWDSAFFTNAGVLDPEELSIINEGFKNLETHLPGIEEDVLRSTESDFSLDSGTSSLTSLEIDLFEDLRTSTNKSINISASSTSLKLQRGKASKNVDTSSRTRMKDVPISRRQNINHHPAERCARKASLSLPTRKQLAARSGELNSLASLKSPTMLDGVKNISAISTKRASLGASVVKAKTAKSASGHCLTVSKKPVLGSSDGFSDCSTPSSRSSSSLSAGTHKPVSCLQNSSGSFKTPLRYTRSNKAKLKSSCPPCVLSTPKSSSCTSPDSSFDGWSSESSSTSAIEKSNSATAFLSTSSRQVSFEGVASQESALPVSSVSKSTKPSGLRMPSPKIGYFDSENSSISTPVGSGIGNHIEPANRPKNGKLLISRTIAGTPMQNGLRSASQIIPKHPSEVKEVQNASMNESATKATIKICFPMNVKVESDLPWGASCEDCQGSEEHDAAADGVRSISKVEGKCNEGFMEIMAHKNTSGEFEEQQMHFPGESWHKLDDSNKENNYSFKERVHGFCKHVANIDLGGDVVIELQVEKASSVAKSAVLTLKI</sequence>
<dbReference type="InParanoid" id="A0A2P5CTH8"/>
<feature type="compositionally biased region" description="Low complexity" evidence="1">
    <location>
        <begin position="386"/>
        <end position="398"/>
    </location>
</feature>
<dbReference type="GO" id="GO:0008017">
    <property type="term" value="F:microtubule binding"/>
    <property type="evidence" value="ECO:0007669"/>
    <property type="project" value="InterPro"/>
</dbReference>
<evidence type="ECO:0000313" key="3">
    <source>
        <dbReference type="Proteomes" id="UP000237000"/>
    </source>
</evidence>
<dbReference type="STRING" id="63057.A0A2P5CTH8"/>
<gene>
    <name evidence="2" type="ORF">TorRG33x02_273590</name>
</gene>
<organism evidence="2 3">
    <name type="scientific">Trema orientale</name>
    <name type="common">Charcoal tree</name>
    <name type="synonym">Celtis orientalis</name>
    <dbReference type="NCBI Taxonomy" id="63057"/>
    <lineage>
        <taxon>Eukaryota</taxon>
        <taxon>Viridiplantae</taxon>
        <taxon>Streptophyta</taxon>
        <taxon>Embryophyta</taxon>
        <taxon>Tracheophyta</taxon>
        <taxon>Spermatophyta</taxon>
        <taxon>Magnoliopsida</taxon>
        <taxon>eudicotyledons</taxon>
        <taxon>Gunneridae</taxon>
        <taxon>Pentapetalae</taxon>
        <taxon>rosids</taxon>
        <taxon>fabids</taxon>
        <taxon>Rosales</taxon>
        <taxon>Cannabaceae</taxon>
        <taxon>Trema</taxon>
    </lineage>
</organism>